<reference evidence="1 2" key="1">
    <citation type="submission" date="2017-03" db="EMBL/GenBank/DDBJ databases">
        <authorList>
            <person name="Afonso C.L."/>
            <person name="Miller P.J."/>
            <person name="Scott M.A."/>
            <person name="Spackman E."/>
            <person name="Goraichik I."/>
            <person name="Dimitrov K.M."/>
            <person name="Suarez D.L."/>
            <person name="Swayne D.E."/>
        </authorList>
    </citation>
    <scope>NUCLEOTIDE SEQUENCE [LARGE SCALE GENOMIC DNA]</scope>
    <source>
        <strain evidence="1">PRJEB14757</strain>
    </source>
</reference>
<evidence type="ECO:0000313" key="2">
    <source>
        <dbReference type="Proteomes" id="UP000191931"/>
    </source>
</evidence>
<organism evidence="1 2">
    <name type="scientific">Desulfamplus magnetovallimortis</name>
    <dbReference type="NCBI Taxonomy" id="1246637"/>
    <lineage>
        <taxon>Bacteria</taxon>
        <taxon>Pseudomonadati</taxon>
        <taxon>Thermodesulfobacteriota</taxon>
        <taxon>Desulfobacteria</taxon>
        <taxon>Desulfobacterales</taxon>
        <taxon>Desulfobacteraceae</taxon>
        <taxon>Desulfamplus</taxon>
    </lineage>
</organism>
<gene>
    <name evidence="1" type="ORF">MTBBW1_900029</name>
</gene>
<proteinExistence type="predicted"/>
<sequence>MITVLFLFMPCQFHTIIIYTSDYTYTIYSQNNVNISIHPFYLNILNTNILCKNTTFFCRIFTKMCYKITLKSRLYTINIEAGRYLITMDMVLRFQCSHRFIYQLKLCHSSSTINRIIHQKSFPRVFGIYIAIFC</sequence>
<evidence type="ECO:0000313" key="1">
    <source>
        <dbReference type="EMBL" id="SLM33162.1"/>
    </source>
</evidence>
<dbReference type="AlphaFoldDB" id="A0A1W1HLB8"/>
<accession>A0A1W1HLB8</accession>
<keyword evidence="2" id="KW-1185">Reference proteome</keyword>
<name>A0A1W1HLB8_9BACT</name>
<dbReference type="Proteomes" id="UP000191931">
    <property type="component" value="Unassembled WGS sequence"/>
</dbReference>
<dbReference type="EMBL" id="FWEV01000337">
    <property type="protein sequence ID" value="SLM33162.1"/>
    <property type="molecule type" value="Genomic_DNA"/>
</dbReference>
<protein>
    <submittedName>
        <fullName evidence="1">Uncharacterized protein</fullName>
    </submittedName>
</protein>